<organism evidence="5 6">
    <name type="scientific">Candidatus Thiodictyon syntrophicum</name>
    <dbReference type="NCBI Taxonomy" id="1166950"/>
    <lineage>
        <taxon>Bacteria</taxon>
        <taxon>Pseudomonadati</taxon>
        <taxon>Pseudomonadota</taxon>
        <taxon>Gammaproteobacteria</taxon>
        <taxon>Chromatiales</taxon>
        <taxon>Chromatiaceae</taxon>
        <taxon>Thiodictyon</taxon>
    </lineage>
</organism>
<keyword evidence="6" id="KW-1185">Reference proteome</keyword>
<dbReference type="InterPro" id="IPR000160">
    <property type="entry name" value="GGDEF_dom"/>
</dbReference>
<dbReference type="Gene3D" id="3.30.70.270">
    <property type="match status" value="1"/>
</dbReference>
<dbReference type="SUPFAM" id="SSF141868">
    <property type="entry name" value="EAL domain-like"/>
    <property type="match status" value="1"/>
</dbReference>
<dbReference type="PROSITE" id="PS50110">
    <property type="entry name" value="RESPONSE_REGULATORY"/>
    <property type="match status" value="1"/>
</dbReference>
<evidence type="ECO:0008006" key="7">
    <source>
        <dbReference type="Google" id="ProtNLM"/>
    </source>
</evidence>
<dbReference type="InterPro" id="IPR029787">
    <property type="entry name" value="Nucleotide_cyclase"/>
</dbReference>
<evidence type="ECO:0000259" key="4">
    <source>
        <dbReference type="PROSITE" id="PS50883"/>
    </source>
</evidence>
<dbReference type="SMART" id="SM00267">
    <property type="entry name" value="GGDEF"/>
    <property type="match status" value="1"/>
</dbReference>
<dbReference type="SUPFAM" id="SSF52172">
    <property type="entry name" value="CheY-like"/>
    <property type="match status" value="1"/>
</dbReference>
<dbReference type="InterPro" id="IPR001789">
    <property type="entry name" value="Sig_transdc_resp-reg_receiver"/>
</dbReference>
<dbReference type="AlphaFoldDB" id="A0A2K8U3T5"/>
<dbReference type="SMART" id="SM00448">
    <property type="entry name" value="REC"/>
    <property type="match status" value="1"/>
</dbReference>
<dbReference type="CDD" id="cd01948">
    <property type="entry name" value="EAL"/>
    <property type="match status" value="1"/>
</dbReference>
<dbReference type="Pfam" id="PF00990">
    <property type="entry name" value="GGDEF"/>
    <property type="match status" value="1"/>
</dbReference>
<feature type="region of interest" description="Disordered" evidence="2">
    <location>
        <begin position="1"/>
        <end position="23"/>
    </location>
</feature>
<dbReference type="InterPro" id="IPR001633">
    <property type="entry name" value="EAL_dom"/>
</dbReference>
<dbReference type="Pfam" id="PF00563">
    <property type="entry name" value="EAL"/>
    <property type="match status" value="1"/>
</dbReference>
<dbReference type="GO" id="GO:0000160">
    <property type="term" value="P:phosphorelay signal transduction system"/>
    <property type="evidence" value="ECO:0007669"/>
    <property type="project" value="InterPro"/>
</dbReference>
<dbReference type="Gene3D" id="3.20.20.450">
    <property type="entry name" value="EAL domain"/>
    <property type="match status" value="1"/>
</dbReference>
<dbReference type="KEGG" id="tsy:THSYN_04205"/>
<feature type="modified residue" description="4-aspartylphosphate" evidence="1">
    <location>
        <position position="207"/>
    </location>
</feature>
<dbReference type="Gene3D" id="3.40.50.2300">
    <property type="match status" value="1"/>
</dbReference>
<feature type="domain" description="EAL" evidence="4">
    <location>
        <begin position="462"/>
        <end position="714"/>
    </location>
</feature>
<evidence type="ECO:0000313" key="5">
    <source>
        <dbReference type="EMBL" id="AUB80240.1"/>
    </source>
</evidence>
<dbReference type="InterPro" id="IPR035919">
    <property type="entry name" value="EAL_sf"/>
</dbReference>
<evidence type="ECO:0000256" key="1">
    <source>
        <dbReference type="PROSITE-ProRule" id="PRU00169"/>
    </source>
</evidence>
<dbReference type="InterPro" id="IPR050706">
    <property type="entry name" value="Cyclic-di-GMP_PDE-like"/>
</dbReference>
<accession>A0A2K8U3T5</accession>
<feature type="domain" description="Response regulatory" evidence="3">
    <location>
        <begin position="158"/>
        <end position="274"/>
    </location>
</feature>
<dbReference type="SMART" id="SM00052">
    <property type="entry name" value="EAL"/>
    <property type="match status" value="1"/>
</dbReference>
<dbReference type="SUPFAM" id="SSF55073">
    <property type="entry name" value="Nucleotide cyclase"/>
    <property type="match status" value="1"/>
</dbReference>
<dbReference type="PANTHER" id="PTHR33121">
    <property type="entry name" value="CYCLIC DI-GMP PHOSPHODIESTERASE PDEF"/>
    <property type="match status" value="1"/>
</dbReference>
<dbReference type="PANTHER" id="PTHR33121:SF70">
    <property type="entry name" value="SIGNALING PROTEIN YKOW"/>
    <property type="match status" value="1"/>
</dbReference>
<dbReference type="Proteomes" id="UP000232638">
    <property type="component" value="Chromosome"/>
</dbReference>
<keyword evidence="1" id="KW-0597">Phosphoprotein</keyword>
<sequence>MPPADLGVGPTSAPGALMHSDSTNRAAPAPSVAYFGSDADLPHRIRPLLERAGIALRTVGGPGEAPSVPADAGGCTVLILDTALLGADQTIKAFVDAVQPPTSRPPLLVVIAHSRAIEWRLQAMRADAAAFFVAPLAGGELVERLITLCRPGHGEASRVLVVDDSATQALLTERVLMAAGFVVRTLIDAARVLDVVAAFAPDLILMDLHMPLASGAELAAIIRDEAACRWVPILLYSVERDPERQAGALSLGGDAFISKSIRPALLVRAVTHRIEVNRTLRRTFGDADHLDAETGLATRRHFFSHLERARTESDAPPPGQGLLVVTLEGAGRLDEQRGTGAALLATDRIGSLIVERLEPADLAVRLDDYRHALLVRRESDEALRTLAEGLRAAVAATPIQVAGSSVTSGVSVGVALLRSNPVDAVALIARAADACDRALAAGGGCTLADEPPAAAPVDEVHEGRITAMVARALGGADRASGFRLFYQPMVAVQYQELRFVEVMLCLAAGDSALMAAADFLPSAERAGRVAEIDRWVMVRALTVLMHQCHAQPGLRLFVRQHMASLTQDGCVAWLRAQVLAHGLSQRRPILQLSLDDLFSHRQTGALLVGVLRKIGIEVCVTDLTDSPAALDLISEIRPPFVKLAAAMARETKPARLTELVGQLTRGGAEVIASGIDAPALVGAVWASGVRFAQGAAIQAPLPEPVFDLGEVEAG</sequence>
<evidence type="ECO:0000313" key="6">
    <source>
        <dbReference type="Proteomes" id="UP000232638"/>
    </source>
</evidence>
<protein>
    <recommendedName>
        <fullName evidence="7">Response regulator receiver protein</fullName>
    </recommendedName>
</protein>
<evidence type="ECO:0000259" key="3">
    <source>
        <dbReference type="PROSITE" id="PS50110"/>
    </source>
</evidence>
<dbReference type="PROSITE" id="PS50883">
    <property type="entry name" value="EAL"/>
    <property type="match status" value="1"/>
</dbReference>
<evidence type="ECO:0000256" key="2">
    <source>
        <dbReference type="SAM" id="MobiDB-lite"/>
    </source>
</evidence>
<dbReference type="Pfam" id="PF00072">
    <property type="entry name" value="Response_reg"/>
    <property type="match status" value="1"/>
</dbReference>
<dbReference type="InterPro" id="IPR043128">
    <property type="entry name" value="Rev_trsase/Diguanyl_cyclase"/>
</dbReference>
<proteinExistence type="predicted"/>
<dbReference type="GO" id="GO:0071111">
    <property type="term" value="F:cyclic-guanylate-specific phosphodiesterase activity"/>
    <property type="evidence" value="ECO:0007669"/>
    <property type="project" value="InterPro"/>
</dbReference>
<reference evidence="5 6" key="1">
    <citation type="submission" date="2017-03" db="EMBL/GenBank/DDBJ databases">
        <title>Complete genome sequence of Candidatus 'Thiodictyon syntrophicum' sp. nov. strain Cad16T, a photolithoautotroph purple sulfur bacterium isolated from an alpine meromictic lake.</title>
        <authorList>
            <person name="Luedin S.M."/>
            <person name="Pothier J.F."/>
            <person name="Danza F."/>
            <person name="Storelli N."/>
            <person name="Wittwer M."/>
            <person name="Tonolla M."/>
        </authorList>
    </citation>
    <scope>NUCLEOTIDE SEQUENCE [LARGE SCALE GENOMIC DNA]</scope>
    <source>
        <strain evidence="5 6">Cad16T</strain>
    </source>
</reference>
<dbReference type="InterPro" id="IPR011006">
    <property type="entry name" value="CheY-like_superfamily"/>
</dbReference>
<dbReference type="EMBL" id="CP020370">
    <property type="protein sequence ID" value="AUB80240.1"/>
    <property type="molecule type" value="Genomic_DNA"/>
</dbReference>
<dbReference type="OrthoDB" id="9812260at2"/>
<name>A0A2K8U3T5_9GAMM</name>
<gene>
    <name evidence="5" type="ORF">THSYN_04205</name>
</gene>